<dbReference type="PANTHER" id="PTHR11533">
    <property type="entry name" value="PROTEASE M1 ZINC METALLOPROTEASE"/>
    <property type="match status" value="1"/>
</dbReference>
<dbReference type="GO" id="GO:0008270">
    <property type="term" value="F:zinc ion binding"/>
    <property type="evidence" value="ECO:0007669"/>
    <property type="project" value="InterPro"/>
</dbReference>
<dbReference type="PATRIC" id="fig|68170.10.peg.3686"/>
<evidence type="ECO:0000259" key="14">
    <source>
        <dbReference type="Pfam" id="PF01433"/>
    </source>
</evidence>
<dbReference type="MEROPS" id="M01.032"/>
<keyword evidence="10" id="KW-0482">Metalloprotease</keyword>
<keyword evidence="9" id="KW-0862">Zinc</keyword>
<evidence type="ECO:0000256" key="9">
    <source>
        <dbReference type="ARBA" id="ARBA00022833"/>
    </source>
</evidence>
<dbReference type="Pfam" id="PF17900">
    <property type="entry name" value="Peptidase_M1_N"/>
    <property type="match status" value="1"/>
</dbReference>
<keyword evidence="17" id="KW-1185">Reference proteome</keyword>
<keyword evidence="7" id="KW-0479">Metal-binding</keyword>
<dbReference type="EC" id="3.4.11.2" evidence="4"/>
<comment type="caution">
    <text evidence="16">The sequence shown here is derived from an EMBL/GenBank/DDBJ whole genome shotgun (WGS) entry which is preliminary data.</text>
</comment>
<evidence type="ECO:0000313" key="16">
    <source>
        <dbReference type="EMBL" id="KJK52857.1"/>
    </source>
</evidence>
<accession>A0A0F0HEV3</accession>
<dbReference type="AlphaFoldDB" id="A0A0F0HEV3"/>
<dbReference type="STRING" id="68170.GCA_000974445_00188"/>
<comment type="catalytic activity">
    <reaction evidence="1">
        <text>Release of an N-terminal amino acid, Xaa-|-Yaa- from a peptide, amide or arylamide. Xaa is preferably Ala, but may be most amino acids including Pro (slow action). When a terminal hydrophobic residue is followed by a prolyl residue, the two may be released as an intact Xaa-Pro dipeptide.</text>
        <dbReference type="EC" id="3.4.11.2"/>
    </reaction>
</comment>
<reference evidence="16 17" key="1">
    <citation type="submission" date="2015-02" db="EMBL/GenBank/DDBJ databases">
        <authorList>
            <person name="Ju K.-S."/>
            <person name="Doroghazi J.R."/>
            <person name="Metcalf W."/>
        </authorList>
    </citation>
    <scope>NUCLEOTIDE SEQUENCE [LARGE SCALE GENOMIC DNA]</scope>
    <source>
        <strain evidence="16 17">NRRL B-16140</strain>
    </source>
</reference>
<dbReference type="PANTHER" id="PTHR11533:SF297">
    <property type="entry name" value="AMINOPEPTIDASE N"/>
    <property type="match status" value="1"/>
</dbReference>
<keyword evidence="8" id="KW-0378">Hydrolase</keyword>
<dbReference type="RefSeq" id="WP_045309704.1">
    <property type="nucleotide sequence ID" value="NZ_JYJG01000007.1"/>
</dbReference>
<dbReference type="PRINTS" id="PR00756">
    <property type="entry name" value="ALADIPTASE"/>
</dbReference>
<proteinExistence type="inferred from homology"/>
<evidence type="ECO:0000256" key="7">
    <source>
        <dbReference type="ARBA" id="ARBA00022723"/>
    </source>
</evidence>
<feature type="domain" description="Aminopeptidase N-like N-terminal" evidence="15">
    <location>
        <begin position="50"/>
        <end position="220"/>
    </location>
</feature>
<evidence type="ECO:0000256" key="8">
    <source>
        <dbReference type="ARBA" id="ARBA00022801"/>
    </source>
</evidence>
<dbReference type="GO" id="GO:0006508">
    <property type="term" value="P:proteolysis"/>
    <property type="evidence" value="ECO:0007669"/>
    <property type="project" value="UniProtKB-KW"/>
</dbReference>
<dbReference type="SUPFAM" id="SSF55486">
    <property type="entry name" value="Metalloproteases ('zincins'), catalytic domain"/>
    <property type="match status" value="1"/>
</dbReference>
<feature type="domain" description="Peptidase M1 membrane alanine aminopeptidase" evidence="14">
    <location>
        <begin position="310"/>
        <end position="455"/>
    </location>
</feature>
<comment type="similarity">
    <text evidence="3">Belongs to the peptidase M1 family.</text>
</comment>
<name>A0A0F0HEV3_LENAE</name>
<dbReference type="eggNOG" id="COG0308">
    <property type="taxonomic scope" value="Bacteria"/>
</dbReference>
<evidence type="ECO:0000313" key="17">
    <source>
        <dbReference type="Proteomes" id="UP000033393"/>
    </source>
</evidence>
<dbReference type="InterPro" id="IPR042097">
    <property type="entry name" value="Aminopeptidase_N-like_N_sf"/>
</dbReference>
<evidence type="ECO:0000256" key="10">
    <source>
        <dbReference type="ARBA" id="ARBA00023049"/>
    </source>
</evidence>
<dbReference type="Pfam" id="PF01433">
    <property type="entry name" value="Peptidase_M1"/>
    <property type="match status" value="1"/>
</dbReference>
<dbReference type="CDD" id="cd09603">
    <property type="entry name" value="M1_APN_like"/>
    <property type="match status" value="1"/>
</dbReference>
<dbReference type="SUPFAM" id="SSF63737">
    <property type="entry name" value="Leukotriene A4 hydrolase N-terminal domain"/>
    <property type="match status" value="1"/>
</dbReference>
<evidence type="ECO:0000256" key="12">
    <source>
        <dbReference type="ARBA" id="ARBA00031533"/>
    </source>
</evidence>
<evidence type="ECO:0000256" key="3">
    <source>
        <dbReference type="ARBA" id="ARBA00010136"/>
    </source>
</evidence>
<dbReference type="InterPro" id="IPR001930">
    <property type="entry name" value="Peptidase_M1"/>
</dbReference>
<dbReference type="InterPro" id="IPR045357">
    <property type="entry name" value="Aminopeptidase_N-like_N"/>
</dbReference>
<comment type="cofactor">
    <cofactor evidence="2">
        <name>Zn(2+)</name>
        <dbReference type="ChEBI" id="CHEBI:29105"/>
    </cofactor>
</comment>
<dbReference type="InterPro" id="IPR014782">
    <property type="entry name" value="Peptidase_M1_dom"/>
</dbReference>
<evidence type="ECO:0000256" key="6">
    <source>
        <dbReference type="ARBA" id="ARBA00022670"/>
    </source>
</evidence>
<dbReference type="OrthoDB" id="100605at2"/>
<keyword evidence="13" id="KW-0732">Signal</keyword>
<feature type="chain" id="PRO_5002442399" description="Aminopeptidase N" evidence="13">
    <location>
        <begin position="27"/>
        <end position="506"/>
    </location>
</feature>
<dbReference type="EMBL" id="JYJG01000007">
    <property type="protein sequence ID" value="KJK52857.1"/>
    <property type="molecule type" value="Genomic_DNA"/>
</dbReference>
<evidence type="ECO:0000256" key="11">
    <source>
        <dbReference type="ARBA" id="ARBA00029811"/>
    </source>
</evidence>
<dbReference type="InterPro" id="IPR050344">
    <property type="entry name" value="Peptidase_M1_aminopeptidases"/>
</dbReference>
<sequence length="506" mass="55222">MSIRSKATAAVASAAAMTLFAGTALAASPGAPGAGDPYYPTYGNGGYDVSHYDIRLNYNPTGDQLSGTTTILAKATEDLTQFNLDFLLKVKSVRVNNRPTSFVSDDGELTLTPPGGVRKGQDLTIVVTYADSPSTVKDRNGFTAWTKTPDGALAIGEPEIASWWFPSNDHPTDKATFDVNVAVPNGVEAISNGTFVGQTRQINGYTRWNWRSTKPQATYLTFLTIGQFEIRQSTAPNGQPVYNAYSERLGENADAAKASIERTPEVIEFLAENVGPYPFEAQGGVATPGLGYALENQTRPNYDTAFFRRGANTYVIAHELGHQWFGDSTSVHHWRDIWLNEGFASYMEFLWSEHIGEGTAQENADFTYDLYPADDPFWQVLPGDPGADKVFDGAVYDRGALAVHALRVAVGDEKFFEILKTWTAEKKYSDATIEEFIALSERVSGQQLDQVFQTWLFTKGKPAQAPGRTADAATRSLSVASAPAKAAEPKSRAKIQLTHELLDAHK</sequence>
<protein>
    <recommendedName>
        <fullName evidence="5">Aminopeptidase N</fullName>
        <ecNumber evidence="4">3.4.11.2</ecNumber>
    </recommendedName>
    <alternativeName>
        <fullName evidence="11">Alanine aminopeptidase</fullName>
    </alternativeName>
    <alternativeName>
        <fullName evidence="12">Lysyl aminopeptidase</fullName>
    </alternativeName>
</protein>
<dbReference type="Proteomes" id="UP000033393">
    <property type="component" value="Unassembled WGS sequence"/>
</dbReference>
<evidence type="ECO:0000256" key="4">
    <source>
        <dbReference type="ARBA" id="ARBA00012564"/>
    </source>
</evidence>
<evidence type="ECO:0000256" key="5">
    <source>
        <dbReference type="ARBA" id="ARBA00015611"/>
    </source>
</evidence>
<dbReference type="InterPro" id="IPR027268">
    <property type="entry name" value="Peptidase_M4/M1_CTD_sf"/>
</dbReference>
<keyword evidence="6" id="KW-0645">Protease</keyword>
<feature type="signal peptide" evidence="13">
    <location>
        <begin position="1"/>
        <end position="26"/>
    </location>
</feature>
<evidence type="ECO:0000256" key="13">
    <source>
        <dbReference type="SAM" id="SignalP"/>
    </source>
</evidence>
<evidence type="ECO:0000256" key="2">
    <source>
        <dbReference type="ARBA" id="ARBA00001947"/>
    </source>
</evidence>
<gene>
    <name evidence="16" type="ORF">UK23_02555</name>
</gene>
<dbReference type="GO" id="GO:0016285">
    <property type="term" value="F:alanyl aminopeptidase activity"/>
    <property type="evidence" value="ECO:0007669"/>
    <property type="project" value="UniProtKB-EC"/>
</dbReference>
<dbReference type="GO" id="GO:0008237">
    <property type="term" value="F:metallopeptidase activity"/>
    <property type="evidence" value="ECO:0007669"/>
    <property type="project" value="UniProtKB-KW"/>
</dbReference>
<dbReference type="Gene3D" id="2.60.40.1730">
    <property type="entry name" value="tricorn interacting facor f3 domain"/>
    <property type="match status" value="1"/>
</dbReference>
<evidence type="ECO:0000259" key="15">
    <source>
        <dbReference type="Pfam" id="PF17900"/>
    </source>
</evidence>
<evidence type="ECO:0000256" key="1">
    <source>
        <dbReference type="ARBA" id="ARBA00000098"/>
    </source>
</evidence>
<dbReference type="Gene3D" id="1.10.390.10">
    <property type="entry name" value="Neutral Protease Domain 2"/>
    <property type="match status" value="1"/>
</dbReference>
<organism evidence="16 17">
    <name type="scientific">Lentzea aerocolonigenes</name>
    <name type="common">Lechevalieria aerocolonigenes</name>
    <name type="synonym">Saccharothrix aerocolonigenes</name>
    <dbReference type="NCBI Taxonomy" id="68170"/>
    <lineage>
        <taxon>Bacteria</taxon>
        <taxon>Bacillati</taxon>
        <taxon>Actinomycetota</taxon>
        <taxon>Actinomycetes</taxon>
        <taxon>Pseudonocardiales</taxon>
        <taxon>Pseudonocardiaceae</taxon>
        <taxon>Lentzea</taxon>
    </lineage>
</organism>